<dbReference type="OrthoDB" id="10642604at2759"/>
<evidence type="ECO:0000313" key="4">
    <source>
        <dbReference type="EMBL" id="CAF0712168.1"/>
    </source>
</evidence>
<keyword evidence="5" id="KW-1185">Reference proteome</keyword>
<feature type="signal peptide" evidence="3">
    <location>
        <begin position="1"/>
        <end position="18"/>
    </location>
</feature>
<accession>A0A813M729</accession>
<organism evidence="4 5">
    <name type="scientific">Brachionus calyciflorus</name>
    <dbReference type="NCBI Taxonomy" id="104777"/>
    <lineage>
        <taxon>Eukaryota</taxon>
        <taxon>Metazoa</taxon>
        <taxon>Spiralia</taxon>
        <taxon>Gnathifera</taxon>
        <taxon>Rotifera</taxon>
        <taxon>Eurotatoria</taxon>
        <taxon>Monogononta</taxon>
        <taxon>Pseudotrocha</taxon>
        <taxon>Ploima</taxon>
        <taxon>Brachionidae</taxon>
        <taxon>Brachionus</taxon>
    </lineage>
</organism>
<sequence>MKNFLFVLNFCLISQALTAPLAQDVSLLSNKRNFKIANRGRLDKRESIHDLKSNVPRFFGANKEVNVVPLRMKISEIKKAVTNDDHRKEQKIVEFSENSSPKYDLDELKRLYESAISNLRAETIGSNNYIQKKSNIAEKELDKVLRNVEQIINNRIELSFYSIQAKMEQAKSALSQLSNKVINNIDSKMENMLNDLSKQINKEKNEIEEKIVSFNQKLALLSEKLESTVQPTTQAIVEEIGNHVTTISSTSESSDSIETTQLFDTASITQSETTQKTESTTTDSTITDGKTSTEAIVTTLEPEITNAPEVTLIQANEGPSIVEEEVPFTSKLLNSENKLEEVLDQNSNEISSEQPI</sequence>
<feature type="chain" id="PRO_5032908026" evidence="3">
    <location>
        <begin position="19"/>
        <end position="356"/>
    </location>
</feature>
<evidence type="ECO:0000313" key="5">
    <source>
        <dbReference type="Proteomes" id="UP000663879"/>
    </source>
</evidence>
<evidence type="ECO:0000256" key="3">
    <source>
        <dbReference type="SAM" id="SignalP"/>
    </source>
</evidence>
<protein>
    <submittedName>
        <fullName evidence="4">Uncharacterized protein</fullName>
    </submittedName>
</protein>
<feature type="coiled-coil region" evidence="1">
    <location>
        <begin position="186"/>
        <end position="224"/>
    </location>
</feature>
<dbReference type="EMBL" id="CAJNOC010000071">
    <property type="protein sequence ID" value="CAF0712168.1"/>
    <property type="molecule type" value="Genomic_DNA"/>
</dbReference>
<evidence type="ECO:0000256" key="2">
    <source>
        <dbReference type="SAM" id="MobiDB-lite"/>
    </source>
</evidence>
<keyword evidence="3" id="KW-0732">Signal</keyword>
<name>A0A813M729_9BILA</name>
<dbReference type="Proteomes" id="UP000663879">
    <property type="component" value="Unassembled WGS sequence"/>
</dbReference>
<proteinExistence type="predicted"/>
<dbReference type="AlphaFoldDB" id="A0A813M729"/>
<evidence type="ECO:0000256" key="1">
    <source>
        <dbReference type="SAM" id="Coils"/>
    </source>
</evidence>
<gene>
    <name evidence="4" type="ORF">OXX778_LOCUS1183</name>
</gene>
<feature type="region of interest" description="Disordered" evidence="2">
    <location>
        <begin position="262"/>
        <end position="288"/>
    </location>
</feature>
<reference evidence="4" key="1">
    <citation type="submission" date="2021-02" db="EMBL/GenBank/DDBJ databases">
        <authorList>
            <person name="Nowell W R."/>
        </authorList>
    </citation>
    <scope>NUCLEOTIDE SEQUENCE</scope>
    <source>
        <strain evidence="4">Ploen Becks lab</strain>
    </source>
</reference>
<dbReference type="SUPFAM" id="SSF58113">
    <property type="entry name" value="Apolipoprotein A-I"/>
    <property type="match status" value="1"/>
</dbReference>
<keyword evidence="1" id="KW-0175">Coiled coil</keyword>
<comment type="caution">
    <text evidence="4">The sequence shown here is derived from an EMBL/GenBank/DDBJ whole genome shotgun (WGS) entry which is preliminary data.</text>
</comment>
<feature type="compositionally biased region" description="Low complexity" evidence="2">
    <location>
        <begin position="267"/>
        <end position="288"/>
    </location>
</feature>